<protein>
    <submittedName>
        <fullName evidence="3">Putative transporter</fullName>
    </submittedName>
</protein>
<keyword evidence="1" id="KW-0732">Signal</keyword>
<name>A0A0W0R1Y3_9GAMM</name>
<evidence type="ECO:0000256" key="1">
    <source>
        <dbReference type="SAM" id="SignalP"/>
    </source>
</evidence>
<dbReference type="InterPro" id="IPR035940">
    <property type="entry name" value="CAP_sf"/>
</dbReference>
<gene>
    <name evidence="3" type="ORF">Lade_1587</name>
    <name evidence="4" type="ORF">NCTC12735_01046</name>
</gene>
<accession>A0A0W0R1Y3</accession>
<keyword evidence="4" id="KW-0614">Plasmid</keyword>
<feature type="domain" description="SCP" evidence="2">
    <location>
        <begin position="41"/>
        <end position="153"/>
    </location>
</feature>
<dbReference type="SUPFAM" id="SSF55797">
    <property type="entry name" value="PR-1-like"/>
    <property type="match status" value="1"/>
</dbReference>
<proteinExistence type="predicted"/>
<reference evidence="3 5" key="1">
    <citation type="submission" date="2015-11" db="EMBL/GenBank/DDBJ databases">
        <title>Identification of large and diverse effector repertoires of 38 Legionella species.</title>
        <authorList>
            <person name="Burstein D."/>
            <person name="Amaro F."/>
            <person name="Zusman T."/>
            <person name="Lifshitz Z."/>
            <person name="Cohen O."/>
            <person name="Gilbert J.A."/>
            <person name="Pupko T."/>
            <person name="Shuman H.A."/>
            <person name="Segal G."/>
        </authorList>
    </citation>
    <scope>NUCLEOTIDE SEQUENCE [LARGE SCALE GENOMIC DNA]</scope>
    <source>
        <strain evidence="3 5">1762-AUS-E</strain>
    </source>
</reference>
<dbReference type="Proteomes" id="UP000054859">
    <property type="component" value="Unassembled WGS sequence"/>
</dbReference>
<dbReference type="AlphaFoldDB" id="A0A0W0R1Y3"/>
<dbReference type="KEGG" id="ladl:NCTC12735_01046"/>
<dbReference type="PANTHER" id="PTHR31157:SF1">
    <property type="entry name" value="SCP DOMAIN-CONTAINING PROTEIN"/>
    <property type="match status" value="1"/>
</dbReference>
<feature type="chain" id="PRO_5033245973" evidence="1">
    <location>
        <begin position="23"/>
        <end position="162"/>
    </location>
</feature>
<evidence type="ECO:0000313" key="5">
    <source>
        <dbReference type="Proteomes" id="UP000054859"/>
    </source>
</evidence>
<dbReference type="CDD" id="cd05379">
    <property type="entry name" value="CAP_bacterial"/>
    <property type="match status" value="1"/>
</dbReference>
<dbReference type="RefSeq" id="WP_065310964.1">
    <property type="nucleotide sequence ID" value="NZ_CAAAHS010000009.1"/>
</dbReference>
<dbReference type="EMBL" id="LNKA01000010">
    <property type="protein sequence ID" value="KTC65064.1"/>
    <property type="molecule type" value="Genomic_DNA"/>
</dbReference>
<dbReference type="Pfam" id="PF00188">
    <property type="entry name" value="CAP"/>
    <property type="match status" value="1"/>
</dbReference>
<evidence type="ECO:0000313" key="3">
    <source>
        <dbReference type="EMBL" id="KTC65064.1"/>
    </source>
</evidence>
<dbReference type="Gene3D" id="3.40.33.10">
    <property type="entry name" value="CAP"/>
    <property type="match status" value="1"/>
</dbReference>
<dbReference type="PATRIC" id="fig|45056.6.peg.1638"/>
<dbReference type="EMBL" id="LR134422">
    <property type="protein sequence ID" value="VEH85416.1"/>
    <property type="molecule type" value="Genomic_DNA"/>
</dbReference>
<dbReference type="Proteomes" id="UP000281170">
    <property type="component" value="Plasmid 13"/>
</dbReference>
<dbReference type="InterPro" id="IPR014044">
    <property type="entry name" value="CAP_dom"/>
</dbReference>
<dbReference type="STRING" id="45056.Lade_1587"/>
<evidence type="ECO:0000313" key="6">
    <source>
        <dbReference type="Proteomes" id="UP000281170"/>
    </source>
</evidence>
<organism evidence="3 5">
    <name type="scientific">Legionella adelaidensis</name>
    <dbReference type="NCBI Taxonomy" id="45056"/>
    <lineage>
        <taxon>Bacteria</taxon>
        <taxon>Pseudomonadati</taxon>
        <taxon>Pseudomonadota</taxon>
        <taxon>Gammaproteobacteria</taxon>
        <taxon>Legionellales</taxon>
        <taxon>Legionellaceae</taxon>
        <taxon>Legionella</taxon>
    </lineage>
</organism>
<geneLocation type="plasmid" evidence="4 6">
    <name>13</name>
</geneLocation>
<evidence type="ECO:0000313" key="4">
    <source>
        <dbReference type="EMBL" id="VEH85416.1"/>
    </source>
</evidence>
<feature type="signal peptide" evidence="1">
    <location>
        <begin position="1"/>
        <end position="22"/>
    </location>
</feature>
<evidence type="ECO:0000259" key="2">
    <source>
        <dbReference type="Pfam" id="PF00188"/>
    </source>
</evidence>
<keyword evidence="5" id="KW-1185">Reference proteome</keyword>
<dbReference type="PANTHER" id="PTHR31157">
    <property type="entry name" value="SCP DOMAIN-CONTAINING PROTEIN"/>
    <property type="match status" value="1"/>
</dbReference>
<reference evidence="4 6" key="2">
    <citation type="submission" date="2018-12" db="EMBL/GenBank/DDBJ databases">
        <authorList>
            <consortium name="Pathogen Informatics"/>
        </authorList>
    </citation>
    <scope>NUCLEOTIDE SEQUENCE [LARGE SCALE GENOMIC DNA]</scope>
    <source>
        <strain evidence="4 6">NCTC12735</strain>
        <plasmid evidence="6">13</plasmid>
    </source>
</reference>
<sequence length="162" mass="18885">MKVFVRIFLILFSICIVQPAFSKMVATESSELHFQKMVLFYVNQYRAKKHLPPLRLVNNISTEAAQHSQDMASQRIPFGHQWFNTRIKHIYKEIKNCRAAAENVAYYKMNAKKLVEAWIASPGHRRNIEGRYNLTGIGVAHGKKGWGYYTQIFIKSDDKRYS</sequence>